<dbReference type="Gene3D" id="3.40.50.300">
    <property type="entry name" value="P-loop containing nucleotide triphosphate hydrolases"/>
    <property type="match status" value="1"/>
</dbReference>
<evidence type="ECO:0000259" key="5">
    <source>
        <dbReference type="SMART" id="SM01086"/>
    </source>
</evidence>
<dbReference type="SUPFAM" id="SSF52540">
    <property type="entry name" value="P-loop containing nucleoside triphosphate hydrolases"/>
    <property type="match status" value="1"/>
</dbReference>
<dbReference type="InterPro" id="IPR050052">
    <property type="entry name" value="ATP-dep_Clp_protease_ClpX"/>
</dbReference>
<keyword evidence="2" id="KW-0067">ATP-binding</keyword>
<dbReference type="GO" id="GO:0016887">
    <property type="term" value="F:ATP hydrolysis activity"/>
    <property type="evidence" value="ECO:0007669"/>
    <property type="project" value="InterPro"/>
</dbReference>
<dbReference type="GO" id="GO:0051603">
    <property type="term" value="P:proteolysis involved in protein catabolic process"/>
    <property type="evidence" value="ECO:0007669"/>
    <property type="project" value="TreeGrafter"/>
</dbReference>
<sequence>MILRRRLAVAVSPQARASYLALYSISRRDFSSSRPKPSAYNRSEFRSDFSGKGFTSFYEPDQPTRGPLGNTSNVGVGHITPKVLRQHLDQFVVDQDRAKVVLSVAVHEHYLRIQELERQKQEQDRLEAQAQRRASASRHPVEDEYPGQPETAALWKHHTDRDPSSYNEAPASSPIEHESLLDTSAHQLQIEKSNVLILGPTGVGKTLMCKTLAKTLGFPISMSDCTTFTQAGYIGDDVESCIARLFSAANYDIEATEHGIIVLDEIDKIAGTKLSYGKDVGGEGVQQALLKIIEGTTVQVQAKPERSASRPGGASGSGSQPPGPGGGKGEVYNIRTDNILFICTGAFSNLHKIVLDRKSMGSMGFGASIRTSNAHAAADGVMLTGAEAETFKKDSPFFVPPEIEAPNPFGIRQRKREDRVNVLDHVQPADLQKFGMIPELIGRIPTVCAVSALDEEALVRVLTEPKDSLIRQEEHKSFLRSIELRFTSGALHEIARKASKMGTGARGLRHVVDQLLLQAKYETPGSSVKHILVTQEVALLKRAPLYFQRGQSAAFQAAHAEEEEQWEEGLRSKEDTSTGAGVSSFEEYRKVGAVGF</sequence>
<feature type="compositionally biased region" description="Low complexity" evidence="3">
    <location>
        <begin position="128"/>
        <end position="138"/>
    </location>
</feature>
<feature type="region of interest" description="Disordered" evidence="3">
    <location>
        <begin position="118"/>
        <end position="148"/>
    </location>
</feature>
<reference evidence="6" key="1">
    <citation type="journal article" date="2020" name="Stud. Mycol.">
        <title>101 Dothideomycetes genomes: a test case for predicting lifestyles and emergence of pathogens.</title>
        <authorList>
            <person name="Haridas S."/>
            <person name="Albert R."/>
            <person name="Binder M."/>
            <person name="Bloem J."/>
            <person name="Labutti K."/>
            <person name="Salamov A."/>
            <person name="Andreopoulos B."/>
            <person name="Baker S."/>
            <person name="Barry K."/>
            <person name="Bills G."/>
            <person name="Bluhm B."/>
            <person name="Cannon C."/>
            <person name="Castanera R."/>
            <person name="Culley D."/>
            <person name="Daum C."/>
            <person name="Ezra D."/>
            <person name="Gonzalez J."/>
            <person name="Henrissat B."/>
            <person name="Kuo A."/>
            <person name="Liang C."/>
            <person name="Lipzen A."/>
            <person name="Lutzoni F."/>
            <person name="Magnuson J."/>
            <person name="Mondo S."/>
            <person name="Nolan M."/>
            <person name="Ohm R."/>
            <person name="Pangilinan J."/>
            <person name="Park H.-J."/>
            <person name="Ramirez L."/>
            <person name="Alfaro M."/>
            <person name="Sun H."/>
            <person name="Tritt A."/>
            <person name="Yoshinaga Y."/>
            <person name="Zwiers L.-H."/>
            <person name="Turgeon B."/>
            <person name="Goodwin S."/>
            <person name="Spatafora J."/>
            <person name="Crous P."/>
            <person name="Grigoriev I."/>
        </authorList>
    </citation>
    <scope>NUCLEOTIDE SEQUENCE</scope>
    <source>
        <strain evidence="6">CBS 161.51</strain>
    </source>
</reference>
<accession>A0A6A5SEW5</accession>
<evidence type="ECO:0000313" key="6">
    <source>
        <dbReference type="EMBL" id="KAF1938184.1"/>
    </source>
</evidence>
<feature type="domain" description="Clp ATPase C-terminal" evidence="5">
    <location>
        <begin position="453"/>
        <end position="547"/>
    </location>
</feature>
<feature type="compositionally biased region" description="Basic and acidic residues" evidence="3">
    <location>
        <begin position="118"/>
        <end position="127"/>
    </location>
</feature>
<dbReference type="SMART" id="SM01086">
    <property type="entry name" value="ClpB_D2-small"/>
    <property type="match status" value="1"/>
</dbReference>
<gene>
    <name evidence="6" type="ORF">EJ02DRAFT_31178</name>
</gene>
<dbReference type="InterPro" id="IPR003959">
    <property type="entry name" value="ATPase_AAA_core"/>
</dbReference>
<dbReference type="EMBL" id="ML976112">
    <property type="protein sequence ID" value="KAF1938184.1"/>
    <property type="molecule type" value="Genomic_DNA"/>
</dbReference>
<evidence type="ECO:0000256" key="1">
    <source>
        <dbReference type="ARBA" id="ARBA00022741"/>
    </source>
</evidence>
<dbReference type="AlphaFoldDB" id="A0A6A5SEW5"/>
<dbReference type="Pfam" id="PF10431">
    <property type="entry name" value="ClpB_D2-small"/>
    <property type="match status" value="1"/>
</dbReference>
<dbReference type="InterPro" id="IPR027417">
    <property type="entry name" value="P-loop_NTPase"/>
</dbReference>
<dbReference type="PANTHER" id="PTHR48102:SF7">
    <property type="entry name" value="ATP-DEPENDENT CLP PROTEASE ATP-BINDING SUBUNIT CLPX-LIKE, MITOCHONDRIAL"/>
    <property type="match status" value="1"/>
</dbReference>
<dbReference type="InterPro" id="IPR003593">
    <property type="entry name" value="AAA+_ATPase"/>
</dbReference>
<proteinExistence type="predicted"/>
<keyword evidence="7" id="KW-1185">Reference proteome</keyword>
<dbReference type="Pfam" id="PF07724">
    <property type="entry name" value="AAA_2"/>
    <property type="match status" value="1"/>
</dbReference>
<name>A0A6A5SEW5_9PLEO</name>
<dbReference type="Gene3D" id="1.10.8.60">
    <property type="match status" value="1"/>
</dbReference>
<feature type="compositionally biased region" description="Low complexity" evidence="3">
    <location>
        <begin position="309"/>
        <end position="320"/>
    </location>
</feature>
<evidence type="ECO:0000259" key="4">
    <source>
        <dbReference type="SMART" id="SM00382"/>
    </source>
</evidence>
<feature type="domain" description="AAA+ ATPase" evidence="4">
    <location>
        <begin position="191"/>
        <end position="375"/>
    </location>
</feature>
<evidence type="ECO:0000313" key="7">
    <source>
        <dbReference type="Proteomes" id="UP000800038"/>
    </source>
</evidence>
<dbReference type="OrthoDB" id="1721884at2759"/>
<dbReference type="InterPro" id="IPR019489">
    <property type="entry name" value="Clp_ATPase_C"/>
</dbReference>
<feature type="region of interest" description="Disordered" evidence="3">
    <location>
        <begin position="301"/>
        <end position="329"/>
    </location>
</feature>
<dbReference type="SMART" id="SM00382">
    <property type="entry name" value="AAA"/>
    <property type="match status" value="1"/>
</dbReference>
<dbReference type="GO" id="GO:0005759">
    <property type="term" value="C:mitochondrial matrix"/>
    <property type="evidence" value="ECO:0007669"/>
    <property type="project" value="TreeGrafter"/>
</dbReference>
<evidence type="ECO:0000256" key="3">
    <source>
        <dbReference type="SAM" id="MobiDB-lite"/>
    </source>
</evidence>
<dbReference type="Proteomes" id="UP000800038">
    <property type="component" value="Unassembled WGS sequence"/>
</dbReference>
<organism evidence="6 7">
    <name type="scientific">Clathrospora elynae</name>
    <dbReference type="NCBI Taxonomy" id="706981"/>
    <lineage>
        <taxon>Eukaryota</taxon>
        <taxon>Fungi</taxon>
        <taxon>Dikarya</taxon>
        <taxon>Ascomycota</taxon>
        <taxon>Pezizomycotina</taxon>
        <taxon>Dothideomycetes</taxon>
        <taxon>Pleosporomycetidae</taxon>
        <taxon>Pleosporales</taxon>
        <taxon>Diademaceae</taxon>
        <taxon>Clathrospora</taxon>
    </lineage>
</organism>
<keyword evidence="1" id="KW-0547">Nucleotide-binding</keyword>
<evidence type="ECO:0008006" key="8">
    <source>
        <dbReference type="Google" id="ProtNLM"/>
    </source>
</evidence>
<dbReference type="GO" id="GO:0005524">
    <property type="term" value="F:ATP binding"/>
    <property type="evidence" value="ECO:0007669"/>
    <property type="project" value="UniProtKB-KW"/>
</dbReference>
<dbReference type="PANTHER" id="PTHR48102">
    <property type="entry name" value="ATP-DEPENDENT CLP PROTEASE ATP-BINDING SUBUNIT CLPX-LIKE, MITOCHONDRIAL-RELATED"/>
    <property type="match status" value="1"/>
</dbReference>
<evidence type="ECO:0000256" key="2">
    <source>
        <dbReference type="ARBA" id="ARBA00022840"/>
    </source>
</evidence>
<protein>
    <recommendedName>
        <fullName evidence="8">P-loop containing nucleoside triphosphate hydrolase protein</fullName>
    </recommendedName>
</protein>